<evidence type="ECO:0000256" key="6">
    <source>
        <dbReference type="ARBA" id="ARBA00023163"/>
    </source>
</evidence>
<protein>
    <recommendedName>
        <fullName evidence="10">BZIP domain-containing protein</fullName>
    </recommendedName>
</protein>
<feature type="region of interest" description="Disordered" evidence="9">
    <location>
        <begin position="580"/>
        <end position="636"/>
    </location>
</feature>
<dbReference type="EMBL" id="JACMSC010000001">
    <property type="protein sequence ID" value="KAG6536257.1"/>
    <property type="molecule type" value="Genomic_DNA"/>
</dbReference>
<keyword evidence="5" id="KW-0238">DNA-binding</keyword>
<sequence length="699" mass="75555">MGEAESNPFLIPMADPSPPSAAFIVDPFLEDLAAGVLPLSPSDDFRDLDLDFVFDDFSVDDYLCLPEEQINTHLSSNASPGPRSQADGSDLSFSPSRKPDLPNRPSDSDSGDSSAASGVFVVDREVKSEKAGWSFKRKMKAGDETFNGSDPNSNFDSNPRSTKLRRSEESSPCVLGSGAEEDEKRRARMMRNRESAQLSRQRKKQHVGELEDKLRAMHSTINELNSKISYLMAENASLRQQIGGGGATPLGYPPPGAFSPLHFPWIPGYALKPQGSQVPLVPIPRLKPQLATPAPKAKKSESKKSESKKSERKTTKMASVSLIGLFLTMLMVCGALPGINIWKGGNEVDLGHSKYQILEQTKGRILNVRGRPSALNNTREMVTCNGKQDFRGDGGVDRITGTQCEDGKVTPGMEPKRSSPWPLSPEAVASQSHNSSENLPALLYVPRNGKHVEINGNLIIHSVLASEKAMQQAKARHSSQVKETGLAVSGKALSPFSVANTGKKVDQQTNSYKTIDSDNTYASNLKSTSADGALQQWFQEGMTGSILSSGMCTEVFQFEVSPSSSSGGVIPTSSIINASSTTNASENLPPSSSHRERVRSRRMMYSDPIPLRGTTTNNTKQLNSSSSESSKFHNTKPAASSVVVSILADPREAGDGENDGRVSPNSLSRIFVVVLMDSVKYVTYSCVLPFKTSIPHLVS</sequence>
<comment type="subcellular location">
    <subcellularLocation>
        <location evidence="2">Endoplasmic reticulum membrane</location>
        <topology evidence="2">Single-pass membrane protein</topology>
    </subcellularLocation>
    <subcellularLocation>
        <location evidence="1">Nucleus</location>
    </subcellularLocation>
</comment>
<feature type="region of interest" description="Disordered" evidence="9">
    <location>
        <begin position="393"/>
        <end position="428"/>
    </location>
</feature>
<keyword evidence="12" id="KW-1185">Reference proteome</keyword>
<evidence type="ECO:0000256" key="3">
    <source>
        <dbReference type="ARBA" id="ARBA00007163"/>
    </source>
</evidence>
<dbReference type="Pfam" id="PF00170">
    <property type="entry name" value="bZIP_1"/>
    <property type="match status" value="1"/>
</dbReference>
<feature type="compositionally biased region" description="Polar residues" evidence="9">
    <location>
        <begin position="146"/>
        <end position="161"/>
    </location>
</feature>
<dbReference type="OrthoDB" id="295274at2759"/>
<dbReference type="PANTHER" id="PTHR47416">
    <property type="entry name" value="BASIC-LEUCINE ZIPPER TRANSCRIPTION FACTOR F-RELATED"/>
    <property type="match status" value="1"/>
</dbReference>
<feature type="coiled-coil region" evidence="8">
    <location>
        <begin position="207"/>
        <end position="241"/>
    </location>
</feature>
<evidence type="ECO:0000256" key="8">
    <source>
        <dbReference type="SAM" id="Coils"/>
    </source>
</evidence>
<feature type="region of interest" description="Disordered" evidence="9">
    <location>
        <begin position="287"/>
        <end position="314"/>
    </location>
</feature>
<evidence type="ECO:0000256" key="1">
    <source>
        <dbReference type="ARBA" id="ARBA00004123"/>
    </source>
</evidence>
<dbReference type="CDD" id="cd14704">
    <property type="entry name" value="bZIP_HY5-like"/>
    <property type="match status" value="1"/>
</dbReference>
<evidence type="ECO:0000313" key="12">
    <source>
        <dbReference type="Proteomes" id="UP000734854"/>
    </source>
</evidence>
<dbReference type="InterPro" id="IPR004827">
    <property type="entry name" value="bZIP"/>
</dbReference>
<evidence type="ECO:0000256" key="9">
    <source>
        <dbReference type="SAM" id="MobiDB-lite"/>
    </source>
</evidence>
<gene>
    <name evidence="11" type="ORF">ZIOFF_001308</name>
</gene>
<keyword evidence="4" id="KW-0805">Transcription regulation</keyword>
<dbReference type="PROSITE" id="PS50217">
    <property type="entry name" value="BZIP"/>
    <property type="match status" value="1"/>
</dbReference>
<evidence type="ECO:0000313" key="11">
    <source>
        <dbReference type="EMBL" id="KAG6536257.1"/>
    </source>
</evidence>
<evidence type="ECO:0000256" key="5">
    <source>
        <dbReference type="ARBA" id="ARBA00023125"/>
    </source>
</evidence>
<organism evidence="11 12">
    <name type="scientific">Zingiber officinale</name>
    <name type="common">Ginger</name>
    <name type="synonym">Amomum zingiber</name>
    <dbReference type="NCBI Taxonomy" id="94328"/>
    <lineage>
        <taxon>Eukaryota</taxon>
        <taxon>Viridiplantae</taxon>
        <taxon>Streptophyta</taxon>
        <taxon>Embryophyta</taxon>
        <taxon>Tracheophyta</taxon>
        <taxon>Spermatophyta</taxon>
        <taxon>Magnoliopsida</taxon>
        <taxon>Liliopsida</taxon>
        <taxon>Zingiberales</taxon>
        <taxon>Zingiberaceae</taxon>
        <taxon>Zingiber</taxon>
    </lineage>
</organism>
<evidence type="ECO:0000256" key="2">
    <source>
        <dbReference type="ARBA" id="ARBA00004389"/>
    </source>
</evidence>
<keyword evidence="8" id="KW-0175">Coiled coil</keyword>
<comment type="caution">
    <text evidence="11">The sequence shown here is derived from an EMBL/GenBank/DDBJ whole genome shotgun (WGS) entry which is preliminary data.</text>
</comment>
<feature type="compositionally biased region" description="Basic and acidic residues" evidence="9">
    <location>
        <begin position="298"/>
        <end position="314"/>
    </location>
</feature>
<keyword evidence="7" id="KW-0539">Nucleus</keyword>
<dbReference type="GO" id="GO:0005634">
    <property type="term" value="C:nucleus"/>
    <property type="evidence" value="ECO:0007669"/>
    <property type="project" value="UniProtKB-SubCell"/>
</dbReference>
<name>A0A8J5HV80_ZINOF</name>
<evidence type="ECO:0000256" key="7">
    <source>
        <dbReference type="ARBA" id="ARBA00023242"/>
    </source>
</evidence>
<evidence type="ECO:0000259" key="10">
    <source>
        <dbReference type="PROSITE" id="PS50217"/>
    </source>
</evidence>
<dbReference type="Proteomes" id="UP000734854">
    <property type="component" value="Unassembled WGS sequence"/>
</dbReference>
<dbReference type="GO" id="GO:0005789">
    <property type="term" value="C:endoplasmic reticulum membrane"/>
    <property type="evidence" value="ECO:0007669"/>
    <property type="project" value="UniProtKB-SubCell"/>
</dbReference>
<proteinExistence type="inferred from homology"/>
<feature type="domain" description="BZIP" evidence="10">
    <location>
        <begin position="182"/>
        <end position="242"/>
    </location>
</feature>
<evidence type="ECO:0000256" key="4">
    <source>
        <dbReference type="ARBA" id="ARBA00023015"/>
    </source>
</evidence>
<feature type="compositionally biased region" description="Polar residues" evidence="9">
    <location>
        <begin position="613"/>
        <end position="623"/>
    </location>
</feature>
<feature type="region of interest" description="Disordered" evidence="9">
    <location>
        <begin position="142"/>
        <end position="206"/>
    </location>
</feature>
<keyword evidence="6" id="KW-0804">Transcription</keyword>
<accession>A0A8J5HV80</accession>
<dbReference type="SMART" id="SM00338">
    <property type="entry name" value="BRLZ"/>
    <property type="match status" value="1"/>
</dbReference>
<dbReference type="GO" id="GO:0003677">
    <property type="term" value="F:DNA binding"/>
    <property type="evidence" value="ECO:0007669"/>
    <property type="project" value="UniProtKB-KW"/>
</dbReference>
<feature type="region of interest" description="Disordered" evidence="9">
    <location>
        <begin position="73"/>
        <end position="118"/>
    </location>
</feature>
<comment type="similarity">
    <text evidence="3">Belongs to the bZIP family.</text>
</comment>
<reference evidence="11 12" key="1">
    <citation type="submission" date="2020-08" db="EMBL/GenBank/DDBJ databases">
        <title>Plant Genome Project.</title>
        <authorList>
            <person name="Zhang R.-G."/>
        </authorList>
    </citation>
    <scope>NUCLEOTIDE SEQUENCE [LARGE SCALE GENOMIC DNA]</scope>
    <source>
        <tissue evidence="11">Rhizome</tissue>
    </source>
</reference>
<dbReference type="GO" id="GO:0003700">
    <property type="term" value="F:DNA-binding transcription factor activity"/>
    <property type="evidence" value="ECO:0007669"/>
    <property type="project" value="InterPro"/>
</dbReference>
<dbReference type="PANTHER" id="PTHR47416:SF3">
    <property type="entry name" value="BZIP TRANSCRIPTION FACTOR 17-RELATED"/>
    <property type="match status" value="1"/>
</dbReference>
<dbReference type="AlphaFoldDB" id="A0A8J5HV80"/>